<evidence type="ECO:0000313" key="3">
    <source>
        <dbReference type="RefSeq" id="XP_014674289.1"/>
    </source>
</evidence>
<dbReference type="GeneID" id="106814488"/>
<feature type="compositionally biased region" description="Polar residues" evidence="1">
    <location>
        <begin position="154"/>
        <end position="174"/>
    </location>
</feature>
<reference evidence="3" key="1">
    <citation type="submission" date="2025-08" db="UniProtKB">
        <authorList>
            <consortium name="RefSeq"/>
        </authorList>
    </citation>
    <scope>IDENTIFICATION</scope>
</reference>
<keyword evidence="2" id="KW-1185">Reference proteome</keyword>
<feature type="non-terminal residue" evidence="3">
    <location>
        <position position="218"/>
    </location>
</feature>
<dbReference type="Pfam" id="PF03564">
    <property type="entry name" value="DUF1759"/>
    <property type="match status" value="1"/>
</dbReference>
<dbReference type="PANTHER" id="PTHR47331">
    <property type="entry name" value="PHD-TYPE DOMAIN-CONTAINING PROTEIN"/>
    <property type="match status" value="1"/>
</dbReference>
<gene>
    <name evidence="3" type="primary">LOC106814488</name>
</gene>
<evidence type="ECO:0000313" key="2">
    <source>
        <dbReference type="Proteomes" id="UP000695022"/>
    </source>
</evidence>
<protein>
    <submittedName>
        <fullName evidence="3">Uncharacterized protein LOC106814488</fullName>
    </submittedName>
</protein>
<dbReference type="Proteomes" id="UP000695022">
    <property type="component" value="Unplaced"/>
</dbReference>
<sequence length="218" mass="24991">MVDPLYDPRDAVSILRTSLMGKPLDMLKGIGTDYAACWEYLDLYYGDPRIISDAITQDITKFRGLREGEDGRFCELTHLVRRCHNILKQVGKESDLNNNHMLAIIEMKLTADDRKVYARHLQQKKEEASLQGLLSFLTEEMKARMRATAPVRNNPPQGKVNLTQQRGSAPGSYSNRSVPWKKCWGCESNDHWPDQYTVIQGLTIDARLEMAKEKHAYF</sequence>
<evidence type="ECO:0000256" key="1">
    <source>
        <dbReference type="SAM" id="MobiDB-lite"/>
    </source>
</evidence>
<feature type="region of interest" description="Disordered" evidence="1">
    <location>
        <begin position="150"/>
        <end position="174"/>
    </location>
</feature>
<name>A0ABM1EQ18_PRICU</name>
<proteinExistence type="predicted"/>
<accession>A0ABM1EQ18</accession>
<dbReference type="InterPro" id="IPR005312">
    <property type="entry name" value="DUF1759"/>
</dbReference>
<dbReference type="RefSeq" id="XP_014674289.1">
    <property type="nucleotide sequence ID" value="XM_014818803.1"/>
</dbReference>
<organism evidence="2 3">
    <name type="scientific">Priapulus caudatus</name>
    <name type="common">Priapulid worm</name>
    <dbReference type="NCBI Taxonomy" id="37621"/>
    <lineage>
        <taxon>Eukaryota</taxon>
        <taxon>Metazoa</taxon>
        <taxon>Ecdysozoa</taxon>
        <taxon>Scalidophora</taxon>
        <taxon>Priapulida</taxon>
        <taxon>Priapulimorpha</taxon>
        <taxon>Priapulimorphida</taxon>
        <taxon>Priapulidae</taxon>
        <taxon>Priapulus</taxon>
    </lineage>
</organism>